<comment type="similarity">
    <text evidence="1 6">Belongs to the type-B carboxylesterase/lipase family.</text>
</comment>
<reference evidence="8" key="1">
    <citation type="submission" date="2022-03" db="EMBL/GenBank/DDBJ databases">
        <authorList>
            <person name="Martin H S."/>
        </authorList>
    </citation>
    <scope>NUCLEOTIDE SEQUENCE</scope>
</reference>
<evidence type="ECO:0000313" key="9">
    <source>
        <dbReference type="Proteomes" id="UP000837857"/>
    </source>
</evidence>
<evidence type="ECO:0000256" key="3">
    <source>
        <dbReference type="ARBA" id="ARBA00022801"/>
    </source>
</evidence>
<evidence type="ECO:0000259" key="7">
    <source>
        <dbReference type="Pfam" id="PF00135"/>
    </source>
</evidence>
<evidence type="ECO:0000256" key="4">
    <source>
        <dbReference type="ARBA" id="ARBA00023157"/>
    </source>
</evidence>
<keyword evidence="4" id="KW-1015">Disulfide bond</keyword>
<evidence type="ECO:0000256" key="5">
    <source>
        <dbReference type="ARBA" id="ARBA00023180"/>
    </source>
</evidence>
<evidence type="ECO:0000256" key="1">
    <source>
        <dbReference type="ARBA" id="ARBA00005964"/>
    </source>
</evidence>
<dbReference type="SUPFAM" id="SSF53474">
    <property type="entry name" value="alpha/beta-Hydrolases"/>
    <property type="match status" value="1"/>
</dbReference>
<sequence>MASVTIVQGTLRGGKTKTDGGFEYFEFLGVPYAKPPVAELRFKSPQPAEPWIGEWDATNVTRDKTSLIYDVLQGQLTGGEDCLYLNVYTPRLSSDELELLPVMVFIHGGGFVFGNGTVKNESGPDFLIEHGVVIVSINYRLSVFGFLALDIPEAAGNMGLKDQVEALKWVQANIRNFGGDKNNVTLFGVSAGAASVEYLMLSPKAEGLFHKAILQSGSCLNHWAVNYEPRRLAYQLAADLGYEGSEEDSASIYQCLFNAPADSLAAKSLYVMEKYTLDRVFFGFVPTVERDFGNSDAFLTENPYTVLKRGFYNRLPVIKGFCNKEGYLTCMMKPKAIADILKNHNFVDHWPFNLDAVDFERYGEAFRRLYVKELQLDDDDDKMAVDFYGDLDFVSGIWLSGKLMERNGAPVWFYEFSHEGDVNMSQHLFGKKRKGAGHADDGNYVICNDVSKAARDYDLTVRNAMCKMWTDFAKSSLPTLAFNVDNLEEWPTYTEDNPVYLNIDKEIQLKFNHEPEKMAVFEAIYEKYRK</sequence>
<dbReference type="InterPro" id="IPR002018">
    <property type="entry name" value="CarbesteraseB"/>
</dbReference>
<gene>
    <name evidence="8" type="ORF">IPOD504_LOCUS17492</name>
</gene>
<keyword evidence="5" id="KW-0325">Glycoprotein</keyword>
<accession>A0ABN8J7Y1</accession>
<dbReference type="Pfam" id="PF00135">
    <property type="entry name" value="COesterase"/>
    <property type="match status" value="1"/>
</dbReference>
<dbReference type="PANTHER" id="PTHR43142:SF1">
    <property type="entry name" value="CARBOXYLIC ESTER HYDROLASE"/>
    <property type="match status" value="1"/>
</dbReference>
<proteinExistence type="inferred from homology"/>
<dbReference type="Gene3D" id="3.40.50.1820">
    <property type="entry name" value="alpha/beta hydrolase"/>
    <property type="match status" value="1"/>
</dbReference>
<evidence type="ECO:0000256" key="2">
    <source>
        <dbReference type="ARBA" id="ARBA00022487"/>
    </source>
</evidence>
<dbReference type="InterPro" id="IPR019826">
    <property type="entry name" value="Carboxylesterase_B_AS"/>
</dbReference>
<dbReference type="InterPro" id="IPR029058">
    <property type="entry name" value="AB_hydrolase_fold"/>
</dbReference>
<dbReference type="PANTHER" id="PTHR43142">
    <property type="entry name" value="CARBOXYLIC ESTER HYDROLASE"/>
    <property type="match status" value="1"/>
</dbReference>
<dbReference type="EC" id="3.1.1.-" evidence="6"/>
<protein>
    <recommendedName>
        <fullName evidence="6">Carboxylic ester hydrolase</fullName>
        <ecNumber evidence="6">3.1.1.-</ecNumber>
    </recommendedName>
</protein>
<evidence type="ECO:0000256" key="6">
    <source>
        <dbReference type="RuleBase" id="RU361235"/>
    </source>
</evidence>
<dbReference type="PROSITE" id="PS00941">
    <property type="entry name" value="CARBOXYLESTERASE_B_2"/>
    <property type="match status" value="1"/>
</dbReference>
<organism evidence="8 9">
    <name type="scientific">Iphiclides podalirius</name>
    <name type="common">scarce swallowtail</name>
    <dbReference type="NCBI Taxonomy" id="110791"/>
    <lineage>
        <taxon>Eukaryota</taxon>
        <taxon>Metazoa</taxon>
        <taxon>Ecdysozoa</taxon>
        <taxon>Arthropoda</taxon>
        <taxon>Hexapoda</taxon>
        <taxon>Insecta</taxon>
        <taxon>Pterygota</taxon>
        <taxon>Neoptera</taxon>
        <taxon>Endopterygota</taxon>
        <taxon>Lepidoptera</taxon>
        <taxon>Glossata</taxon>
        <taxon>Ditrysia</taxon>
        <taxon>Papilionoidea</taxon>
        <taxon>Papilionidae</taxon>
        <taxon>Papilioninae</taxon>
        <taxon>Iphiclides</taxon>
    </lineage>
</organism>
<dbReference type="EMBL" id="OW152821">
    <property type="protein sequence ID" value="CAH2076975.1"/>
    <property type="molecule type" value="Genomic_DNA"/>
</dbReference>
<keyword evidence="9" id="KW-1185">Reference proteome</keyword>
<keyword evidence="3 6" id="KW-0378">Hydrolase</keyword>
<dbReference type="PROSITE" id="PS00122">
    <property type="entry name" value="CARBOXYLESTERASE_B_1"/>
    <property type="match status" value="1"/>
</dbReference>
<evidence type="ECO:0000313" key="8">
    <source>
        <dbReference type="EMBL" id="CAH2076975.1"/>
    </source>
</evidence>
<feature type="non-terminal residue" evidence="8">
    <location>
        <position position="530"/>
    </location>
</feature>
<name>A0ABN8J7Y1_9NEOP</name>
<keyword evidence="2" id="KW-0719">Serine esterase</keyword>
<dbReference type="InterPro" id="IPR019819">
    <property type="entry name" value="Carboxylesterase_B_CS"/>
</dbReference>
<dbReference type="Proteomes" id="UP000837857">
    <property type="component" value="Chromosome 9"/>
</dbReference>
<feature type="domain" description="Carboxylesterase type B" evidence="7">
    <location>
        <begin position="3"/>
        <end position="518"/>
    </location>
</feature>